<name>A0ABR0HJ53_9PEZI</name>
<evidence type="ECO:0000313" key="8">
    <source>
        <dbReference type="Proteomes" id="UP001323617"/>
    </source>
</evidence>
<evidence type="ECO:0000256" key="3">
    <source>
        <dbReference type="ARBA" id="ARBA00022737"/>
    </source>
</evidence>
<keyword evidence="5" id="KW-0539">Nucleus</keyword>
<keyword evidence="4" id="KW-0040">ANK repeat</keyword>
<dbReference type="RefSeq" id="XP_062796112.1">
    <property type="nucleotide sequence ID" value="XM_062949851.1"/>
</dbReference>
<dbReference type="EMBL" id="JAFFHC010000008">
    <property type="protein sequence ID" value="KAK4668098.1"/>
    <property type="molecule type" value="Genomic_DNA"/>
</dbReference>
<sequence length="417" mass="48793">MADSPRSPKRRRILASINRPDHDAGSDSDEYGPRPAGQPSKTHRDMPRHKSTPPGEEPPDAKDEPHQSEKQDDPMPTDGSNQTPEADGNSTKPKPTKFRFKSKSSRSRRDRDKDREERDLDRDKHRSSSRDRTSSQSHRHRHRSCSPSDKHRRSSHRHHHHHHRSSRRRRSPSPQQPDPFAPDPLDPETAFRESLFDAMADDEGAAYWEAIYGQPIHIYSNPEHVNPATGHLEKMTDEEYAEYVRQKMWEKTHAGLLEEREKRKKQKEEQAKKDEERRRIEKEMERSFIRGEERRLKRSWRTRFESYLQKWEEWVKDAAPGAEKIPWPIGVERDEEGGFRAGEVRTFFVNGLGLEEIGEKEFVARLKEERVRWHPDKIQQRLLGGSGTVDKGVMRDVTAVFQVVDGLWGELRRNMGK</sequence>
<feature type="compositionally biased region" description="Basic and acidic residues" evidence="6">
    <location>
        <begin position="59"/>
        <end position="73"/>
    </location>
</feature>
<evidence type="ECO:0000256" key="6">
    <source>
        <dbReference type="SAM" id="MobiDB-lite"/>
    </source>
</evidence>
<evidence type="ECO:0000256" key="1">
    <source>
        <dbReference type="ARBA" id="ARBA00004123"/>
    </source>
</evidence>
<comment type="caution">
    <text evidence="7">The sequence shown here is derived from an EMBL/GenBank/DDBJ whole genome shotgun (WGS) entry which is preliminary data.</text>
</comment>
<protein>
    <submittedName>
        <fullName evidence="7">Uncharacterized protein</fullName>
    </submittedName>
</protein>
<feature type="compositionally biased region" description="Basic residues" evidence="6">
    <location>
        <begin position="94"/>
        <end position="106"/>
    </location>
</feature>
<feature type="compositionally biased region" description="Basic and acidic residues" evidence="6">
    <location>
        <begin position="107"/>
        <end position="133"/>
    </location>
</feature>
<comment type="subcellular location">
    <subcellularLocation>
        <location evidence="1">Nucleus</location>
    </subcellularLocation>
</comment>
<feature type="compositionally biased region" description="Basic residues" evidence="6">
    <location>
        <begin position="137"/>
        <end position="171"/>
    </location>
</feature>
<dbReference type="Proteomes" id="UP001323617">
    <property type="component" value="Unassembled WGS sequence"/>
</dbReference>
<evidence type="ECO:0000256" key="4">
    <source>
        <dbReference type="ARBA" id="ARBA00023043"/>
    </source>
</evidence>
<reference evidence="7 8" key="1">
    <citation type="journal article" date="2023" name="bioRxiv">
        <title>High-quality genome assemblies of four members of thePodospora anserinaspecies complex.</title>
        <authorList>
            <person name="Ament-Velasquez S.L."/>
            <person name="Vogan A.A."/>
            <person name="Wallerman O."/>
            <person name="Hartmann F."/>
            <person name="Gautier V."/>
            <person name="Silar P."/>
            <person name="Giraud T."/>
            <person name="Johannesson H."/>
        </authorList>
    </citation>
    <scope>NUCLEOTIDE SEQUENCE [LARGE SCALE GENOMIC DNA]</scope>
    <source>
        <strain evidence="7 8">CBS 124.78</strain>
    </source>
</reference>
<dbReference type="PANTHER" id="PTHR15263">
    <property type="entry name" value="I-KAPPA-B-LIKE PROTEIN IKBL"/>
    <property type="match status" value="1"/>
</dbReference>
<keyword evidence="8" id="KW-1185">Reference proteome</keyword>
<organism evidence="7 8">
    <name type="scientific">Podospora pseudoanserina</name>
    <dbReference type="NCBI Taxonomy" id="2609844"/>
    <lineage>
        <taxon>Eukaryota</taxon>
        <taxon>Fungi</taxon>
        <taxon>Dikarya</taxon>
        <taxon>Ascomycota</taxon>
        <taxon>Pezizomycotina</taxon>
        <taxon>Sordariomycetes</taxon>
        <taxon>Sordariomycetidae</taxon>
        <taxon>Sordariales</taxon>
        <taxon>Podosporaceae</taxon>
        <taxon>Podospora</taxon>
    </lineage>
</organism>
<dbReference type="PANTHER" id="PTHR15263:SF1">
    <property type="entry name" value="NF-KAPPA-B INHIBITOR-LIKE PROTEIN 1"/>
    <property type="match status" value="1"/>
</dbReference>
<keyword evidence="3" id="KW-0677">Repeat</keyword>
<evidence type="ECO:0000313" key="7">
    <source>
        <dbReference type="EMBL" id="KAK4668098.1"/>
    </source>
</evidence>
<feature type="compositionally biased region" description="Pro residues" evidence="6">
    <location>
        <begin position="174"/>
        <end position="184"/>
    </location>
</feature>
<dbReference type="GeneID" id="87970716"/>
<evidence type="ECO:0000256" key="2">
    <source>
        <dbReference type="ARBA" id="ARBA00022553"/>
    </source>
</evidence>
<feature type="region of interest" description="Disordered" evidence="6">
    <location>
        <begin position="260"/>
        <end position="280"/>
    </location>
</feature>
<gene>
    <name evidence="7" type="ORF">QC764_701880</name>
</gene>
<proteinExistence type="predicted"/>
<accession>A0ABR0HJ53</accession>
<feature type="region of interest" description="Disordered" evidence="6">
    <location>
        <begin position="1"/>
        <end position="196"/>
    </location>
</feature>
<keyword evidence="2" id="KW-0597">Phosphoprotein</keyword>
<dbReference type="InterPro" id="IPR038753">
    <property type="entry name" value="NFKBIL1"/>
</dbReference>
<evidence type="ECO:0000256" key="5">
    <source>
        <dbReference type="ARBA" id="ARBA00023242"/>
    </source>
</evidence>